<gene>
    <name evidence="2" type="ORF">A374_04814</name>
</gene>
<dbReference type="PANTHER" id="PTHR37304:SF1">
    <property type="entry name" value="MEMBRANE PROTEIN"/>
    <property type="match status" value="1"/>
</dbReference>
<feature type="transmembrane region" description="Helical" evidence="1">
    <location>
        <begin position="7"/>
        <end position="27"/>
    </location>
</feature>
<keyword evidence="3" id="KW-1185">Reference proteome</keyword>
<evidence type="ECO:0008006" key="4">
    <source>
        <dbReference type="Google" id="ProtNLM"/>
    </source>
</evidence>
<dbReference type="InterPro" id="IPR007211">
    <property type="entry name" value="DUF378"/>
</dbReference>
<accession>I8ALR4</accession>
<dbReference type="eggNOG" id="COG2155">
    <property type="taxonomic scope" value="Bacteria"/>
</dbReference>
<dbReference type="RefSeq" id="WP_007201062.1">
    <property type="nucleotide sequence ID" value="NZ_AKKV01000020.1"/>
</dbReference>
<evidence type="ECO:0000313" key="2">
    <source>
        <dbReference type="EMBL" id="EIT86867.1"/>
    </source>
</evidence>
<evidence type="ECO:0000313" key="3">
    <source>
        <dbReference type="Proteomes" id="UP000004080"/>
    </source>
</evidence>
<reference evidence="2 3" key="1">
    <citation type="journal article" date="2012" name="J. Bacteriol.">
        <title>Genome of Bacillus macauensis ZFHKF-1, a Long-Chain-Forming Bacterium.</title>
        <authorList>
            <person name="Cai L."/>
            <person name="Zhang T."/>
        </authorList>
    </citation>
    <scope>NUCLEOTIDE SEQUENCE [LARGE SCALE GENOMIC DNA]</scope>
    <source>
        <strain evidence="2 3">ZFHKF-1</strain>
    </source>
</reference>
<dbReference type="EMBL" id="AKKV01000020">
    <property type="protein sequence ID" value="EIT86867.1"/>
    <property type="molecule type" value="Genomic_DNA"/>
</dbReference>
<dbReference type="Pfam" id="PF04070">
    <property type="entry name" value="DUF378"/>
    <property type="match status" value="1"/>
</dbReference>
<sequence>MAILKHLAMLLAVIGTLNWGVVGIFDYNVVNELFGSSSITAEIIYILVGLSGLYLLANWIKGD</sequence>
<dbReference type="Proteomes" id="UP000004080">
    <property type="component" value="Unassembled WGS sequence"/>
</dbReference>
<keyword evidence="1" id="KW-1133">Transmembrane helix</keyword>
<evidence type="ECO:0000256" key="1">
    <source>
        <dbReference type="SAM" id="Phobius"/>
    </source>
</evidence>
<proteinExistence type="predicted"/>
<comment type="caution">
    <text evidence="2">The sequence shown here is derived from an EMBL/GenBank/DDBJ whole genome shotgun (WGS) entry which is preliminary data.</text>
</comment>
<feature type="transmembrane region" description="Helical" evidence="1">
    <location>
        <begin position="39"/>
        <end position="60"/>
    </location>
</feature>
<dbReference type="PANTHER" id="PTHR37304">
    <property type="entry name" value="MEMBRANE PROTEIN-RELATED"/>
    <property type="match status" value="1"/>
</dbReference>
<dbReference type="AlphaFoldDB" id="I8ALR4"/>
<keyword evidence="1" id="KW-0812">Transmembrane</keyword>
<protein>
    <recommendedName>
        <fullName evidence="4">DUF378 domain-containing protein</fullName>
    </recommendedName>
</protein>
<dbReference type="STRING" id="1196324.A374_04814"/>
<keyword evidence="1" id="KW-0472">Membrane</keyword>
<name>I8ALR4_9BACL</name>
<dbReference type="OrthoDB" id="9812136at2"/>
<dbReference type="PATRIC" id="fig|1196324.3.peg.978"/>
<organism evidence="2 3">
    <name type="scientific">Fictibacillus macauensis ZFHKF-1</name>
    <dbReference type="NCBI Taxonomy" id="1196324"/>
    <lineage>
        <taxon>Bacteria</taxon>
        <taxon>Bacillati</taxon>
        <taxon>Bacillota</taxon>
        <taxon>Bacilli</taxon>
        <taxon>Bacillales</taxon>
        <taxon>Fictibacillaceae</taxon>
        <taxon>Fictibacillus</taxon>
    </lineage>
</organism>